<dbReference type="InParanoid" id="D8LS15"/>
<feature type="region of interest" description="Disordered" evidence="1">
    <location>
        <begin position="1"/>
        <end position="22"/>
    </location>
</feature>
<dbReference type="AlphaFoldDB" id="D8LS15"/>
<dbReference type="EMBL" id="FN649731">
    <property type="protein sequence ID" value="CBN73799.1"/>
    <property type="molecule type" value="Genomic_DNA"/>
</dbReference>
<sequence length="108" mass="12294">MMGGGGGGWPGAEVRAAKRAKTEKTVCTEKTEMVSYFLMKDHRMEPRRGTPPTTVYFPEGCKNLRVYAFFQAKDGQTWKSYKDKVYSVNGRKREYTLTALNANIKPYI</sequence>
<accession>D8LS15</accession>
<reference evidence="2 3" key="1">
    <citation type="journal article" date="2010" name="Nature">
        <title>The Ectocarpus genome and the independent evolution of multicellularity in brown algae.</title>
        <authorList>
            <person name="Cock J.M."/>
            <person name="Sterck L."/>
            <person name="Rouze P."/>
            <person name="Scornet D."/>
            <person name="Allen A.E."/>
            <person name="Amoutzias G."/>
            <person name="Anthouard V."/>
            <person name="Artiguenave F."/>
            <person name="Aury J.M."/>
            <person name="Badger J.H."/>
            <person name="Beszteri B."/>
            <person name="Billiau K."/>
            <person name="Bonnet E."/>
            <person name="Bothwell J.H."/>
            <person name="Bowler C."/>
            <person name="Boyen C."/>
            <person name="Brownlee C."/>
            <person name="Carrano C.J."/>
            <person name="Charrier B."/>
            <person name="Cho G.Y."/>
            <person name="Coelho S.M."/>
            <person name="Collen J."/>
            <person name="Corre E."/>
            <person name="Da Silva C."/>
            <person name="Delage L."/>
            <person name="Delaroque N."/>
            <person name="Dittami S.M."/>
            <person name="Doulbeau S."/>
            <person name="Elias M."/>
            <person name="Farnham G."/>
            <person name="Gachon C.M."/>
            <person name="Gschloessl B."/>
            <person name="Heesch S."/>
            <person name="Jabbari K."/>
            <person name="Jubin C."/>
            <person name="Kawai H."/>
            <person name="Kimura K."/>
            <person name="Kloareg B."/>
            <person name="Kupper F.C."/>
            <person name="Lang D."/>
            <person name="Le Bail A."/>
            <person name="Leblanc C."/>
            <person name="Lerouge P."/>
            <person name="Lohr M."/>
            <person name="Lopez P.J."/>
            <person name="Martens C."/>
            <person name="Maumus F."/>
            <person name="Michel G."/>
            <person name="Miranda-Saavedra D."/>
            <person name="Morales J."/>
            <person name="Moreau H."/>
            <person name="Motomura T."/>
            <person name="Nagasato C."/>
            <person name="Napoli C.A."/>
            <person name="Nelson D.R."/>
            <person name="Nyvall-Collen P."/>
            <person name="Peters A.F."/>
            <person name="Pommier C."/>
            <person name="Potin P."/>
            <person name="Poulain J."/>
            <person name="Quesneville H."/>
            <person name="Read B."/>
            <person name="Rensing S.A."/>
            <person name="Ritter A."/>
            <person name="Rousvoal S."/>
            <person name="Samanta M."/>
            <person name="Samson G."/>
            <person name="Schroeder D.C."/>
            <person name="Segurens B."/>
            <person name="Strittmatter M."/>
            <person name="Tonon T."/>
            <person name="Tregear J.W."/>
            <person name="Valentin K."/>
            <person name="von Dassow P."/>
            <person name="Yamagishi T."/>
            <person name="Van de Peer Y."/>
            <person name="Wincker P."/>
        </authorList>
    </citation>
    <scope>NUCLEOTIDE SEQUENCE [LARGE SCALE GENOMIC DNA]</scope>
    <source>
        <strain evidence="3">Ec32 / CCAP1310/4</strain>
    </source>
</reference>
<evidence type="ECO:0000313" key="2">
    <source>
        <dbReference type="EMBL" id="CBN73799.1"/>
    </source>
</evidence>
<organism evidence="2 3">
    <name type="scientific">Ectocarpus siliculosus</name>
    <name type="common">Brown alga</name>
    <name type="synonym">Conferva siliculosa</name>
    <dbReference type="NCBI Taxonomy" id="2880"/>
    <lineage>
        <taxon>Eukaryota</taxon>
        <taxon>Sar</taxon>
        <taxon>Stramenopiles</taxon>
        <taxon>Ochrophyta</taxon>
        <taxon>PX clade</taxon>
        <taxon>Phaeophyceae</taxon>
        <taxon>Ectocarpales</taxon>
        <taxon>Ectocarpaceae</taxon>
        <taxon>Ectocarpus</taxon>
    </lineage>
</organism>
<dbReference type="OrthoDB" id="10391154at2759"/>
<proteinExistence type="predicted"/>
<evidence type="ECO:0000256" key="1">
    <source>
        <dbReference type="SAM" id="MobiDB-lite"/>
    </source>
</evidence>
<name>D8LS15_ECTSI</name>
<feature type="compositionally biased region" description="Gly residues" evidence="1">
    <location>
        <begin position="1"/>
        <end position="10"/>
    </location>
</feature>
<protein>
    <submittedName>
        <fullName evidence="2">Uncharacterized protein</fullName>
    </submittedName>
</protein>
<dbReference type="Proteomes" id="UP000002630">
    <property type="component" value="Linkage Group LG06"/>
</dbReference>
<dbReference type="EMBL" id="FN648926">
    <property type="protein sequence ID" value="CBN73799.1"/>
    <property type="molecule type" value="Genomic_DNA"/>
</dbReference>
<evidence type="ECO:0000313" key="3">
    <source>
        <dbReference type="Proteomes" id="UP000002630"/>
    </source>
</evidence>
<keyword evidence="3" id="KW-1185">Reference proteome</keyword>
<gene>
    <name evidence="2" type="ORF">Esi_0007_0080</name>
</gene>